<dbReference type="Proteomes" id="UP000217199">
    <property type="component" value="Unassembled WGS sequence"/>
</dbReference>
<dbReference type="AlphaFoldDB" id="A0A286UAU1"/>
<protein>
    <recommendedName>
        <fullName evidence="4">Trypsin-like serine protease</fullName>
    </recommendedName>
</protein>
<evidence type="ECO:0000313" key="2">
    <source>
        <dbReference type="EMBL" id="PAV16701.1"/>
    </source>
</evidence>
<sequence length="551" mass="60754">MSSTDQNIKPTILNSHNDPAPPTNAPYIPSEVEAKHYLYGLPSKARFIARSSTDVWMKPTGPEAYLQPKELTPLGAHRLNGNWEDAIGPALDSYLLKMQVQCTSLHPLRIGIAGQPSPPAFILVGVNHGTLSHKLGIEVALHCRTILLQNDINDIHVIICESKFTHSVGMYKFAISANPTAKLREPFSTTLGIPICNANATNLEGTGGFFFVDTAKPGILYLLTARHILFHPGKEENKLYKFHEGSDETSKKVLFMSEAAFKARCKDIESAISANEIIIGQLKERLANADKMEDEDDAIAERKVAKSKVEEAERAIIAFKEFLADVIRDWKDEENRIIGHVILSPPISFNYDNYGFTDDWAVIQIYPSMISKLNFIGNAIDLGSVEADKLTAWMCPHPANMSSFKYPGDRLLRFSGAVSDQEMFRLDLRNEVHDNDPDIMVLKNGNTSNLTVGRLNTIRAFIREYAEGRPGQMSKEVGVLPRNSKSGPFSERGDSGSVVLDASGRVCGIITGGDGSTDVSDCTFVTSINFLVKRLSEFGIKANVFPLPVDI</sequence>
<evidence type="ECO:0000313" key="3">
    <source>
        <dbReference type="Proteomes" id="UP000217199"/>
    </source>
</evidence>
<feature type="region of interest" description="Disordered" evidence="1">
    <location>
        <begin position="1"/>
        <end position="24"/>
    </location>
</feature>
<dbReference type="SUPFAM" id="SSF50494">
    <property type="entry name" value="Trypsin-like serine proteases"/>
    <property type="match status" value="1"/>
</dbReference>
<feature type="compositionally biased region" description="Polar residues" evidence="1">
    <location>
        <begin position="1"/>
        <end position="17"/>
    </location>
</feature>
<gene>
    <name evidence="2" type="ORF">PNOK_0832100</name>
</gene>
<reference evidence="2 3" key="1">
    <citation type="journal article" date="2017" name="Mol. Ecol.">
        <title>Comparative and population genomic landscape of Phellinus noxius: A hypervariable fungus causing root rot in trees.</title>
        <authorList>
            <person name="Chung C.L."/>
            <person name="Lee T.J."/>
            <person name="Akiba M."/>
            <person name="Lee H.H."/>
            <person name="Kuo T.H."/>
            <person name="Liu D."/>
            <person name="Ke H.M."/>
            <person name="Yokoi T."/>
            <person name="Roa M.B."/>
            <person name="Lu M.J."/>
            <person name="Chang Y.Y."/>
            <person name="Ann P.J."/>
            <person name="Tsai J.N."/>
            <person name="Chen C.Y."/>
            <person name="Tzean S.S."/>
            <person name="Ota Y."/>
            <person name="Hattori T."/>
            <person name="Sahashi N."/>
            <person name="Liou R.F."/>
            <person name="Kikuchi T."/>
            <person name="Tsai I.J."/>
        </authorList>
    </citation>
    <scope>NUCLEOTIDE SEQUENCE [LARGE SCALE GENOMIC DNA]</scope>
    <source>
        <strain evidence="2 3">FFPRI411160</strain>
    </source>
</reference>
<evidence type="ECO:0008006" key="4">
    <source>
        <dbReference type="Google" id="ProtNLM"/>
    </source>
</evidence>
<keyword evidence="3" id="KW-1185">Reference proteome</keyword>
<accession>A0A286UAU1</accession>
<proteinExistence type="predicted"/>
<dbReference type="EMBL" id="NBII01000008">
    <property type="protein sequence ID" value="PAV16701.1"/>
    <property type="molecule type" value="Genomic_DNA"/>
</dbReference>
<dbReference type="InterPro" id="IPR009003">
    <property type="entry name" value="Peptidase_S1_PA"/>
</dbReference>
<name>A0A286UAU1_9AGAM</name>
<dbReference type="STRING" id="2282107.A0A286UAU1"/>
<dbReference type="InParanoid" id="A0A286UAU1"/>
<feature type="region of interest" description="Disordered" evidence="1">
    <location>
        <begin position="474"/>
        <end position="495"/>
    </location>
</feature>
<organism evidence="2 3">
    <name type="scientific">Pyrrhoderma noxium</name>
    <dbReference type="NCBI Taxonomy" id="2282107"/>
    <lineage>
        <taxon>Eukaryota</taxon>
        <taxon>Fungi</taxon>
        <taxon>Dikarya</taxon>
        <taxon>Basidiomycota</taxon>
        <taxon>Agaricomycotina</taxon>
        <taxon>Agaricomycetes</taxon>
        <taxon>Hymenochaetales</taxon>
        <taxon>Hymenochaetaceae</taxon>
        <taxon>Pyrrhoderma</taxon>
    </lineage>
</organism>
<evidence type="ECO:0000256" key="1">
    <source>
        <dbReference type="SAM" id="MobiDB-lite"/>
    </source>
</evidence>
<comment type="caution">
    <text evidence="2">The sequence shown here is derived from an EMBL/GenBank/DDBJ whole genome shotgun (WGS) entry which is preliminary data.</text>
</comment>
<dbReference type="OrthoDB" id="5424209at2759"/>